<evidence type="ECO:0000313" key="2">
    <source>
        <dbReference type="WBParaSite" id="TCONS_00011611.p2"/>
    </source>
</evidence>
<proteinExistence type="predicted"/>
<keyword evidence="1" id="KW-1185">Reference proteome</keyword>
<name>A0AAF5DFA6_STRER</name>
<organism evidence="1 2">
    <name type="scientific">Strongyloides stercoralis</name>
    <name type="common">Threadworm</name>
    <dbReference type="NCBI Taxonomy" id="6248"/>
    <lineage>
        <taxon>Eukaryota</taxon>
        <taxon>Metazoa</taxon>
        <taxon>Ecdysozoa</taxon>
        <taxon>Nematoda</taxon>
        <taxon>Chromadorea</taxon>
        <taxon>Rhabditida</taxon>
        <taxon>Tylenchina</taxon>
        <taxon>Panagrolaimomorpha</taxon>
        <taxon>Strongyloidoidea</taxon>
        <taxon>Strongyloididae</taxon>
        <taxon>Strongyloides</taxon>
    </lineage>
</organism>
<accession>A0AAF5DFA6</accession>
<evidence type="ECO:0000313" key="1">
    <source>
        <dbReference type="Proteomes" id="UP000035681"/>
    </source>
</evidence>
<dbReference type="WBParaSite" id="TCONS_00011611.p2">
    <property type="protein sequence ID" value="TCONS_00011611.p2"/>
    <property type="gene ID" value="XLOC_006211"/>
</dbReference>
<dbReference type="AlphaFoldDB" id="A0AAF5DFA6"/>
<dbReference type="Proteomes" id="UP000035681">
    <property type="component" value="Unplaced"/>
</dbReference>
<sequence>MCDIKIGQKVNCKNNGYQNLANSKDCAYPFFYTSQKYENLMKSKRGYFENHLIQLEYYVENITLDLNTECFYKIKSKSGYKIKNSLHFLKLVKKNKSIKGVVLCGMIYNFSIESKHNTILLCNSRLSK</sequence>
<protein>
    <submittedName>
        <fullName evidence="2">EGF-like domain-containing protein</fullName>
    </submittedName>
</protein>
<reference evidence="2" key="1">
    <citation type="submission" date="2024-02" db="UniProtKB">
        <authorList>
            <consortium name="WormBaseParasite"/>
        </authorList>
    </citation>
    <scope>IDENTIFICATION</scope>
</reference>